<keyword evidence="3" id="KW-1185">Reference proteome</keyword>
<proteinExistence type="predicted"/>
<dbReference type="AlphaFoldDB" id="A0A1E7F674"/>
<feature type="transmembrane region" description="Helical" evidence="1">
    <location>
        <begin position="45"/>
        <end position="65"/>
    </location>
</feature>
<keyword evidence="1" id="KW-0812">Transmembrane</keyword>
<evidence type="ECO:0000313" key="2">
    <source>
        <dbReference type="EMBL" id="OEU13629.1"/>
    </source>
</evidence>
<accession>A0A1E7F674</accession>
<keyword evidence="1" id="KW-0472">Membrane</keyword>
<keyword evidence="1" id="KW-1133">Transmembrane helix</keyword>
<dbReference type="PANTHER" id="PTHR36774:SF1">
    <property type="entry name" value="INSULIN-INDUCED PROTEIN"/>
    <property type="match status" value="1"/>
</dbReference>
<feature type="transmembrane region" description="Helical" evidence="1">
    <location>
        <begin position="94"/>
        <end position="113"/>
    </location>
</feature>
<dbReference type="EMBL" id="KV784361">
    <property type="protein sequence ID" value="OEU13629.1"/>
    <property type="molecule type" value="Genomic_DNA"/>
</dbReference>
<protein>
    <submittedName>
        <fullName evidence="2">Uncharacterized protein</fullName>
    </submittedName>
</protein>
<sequence length="303" mass="32863">MSICGAGLGPFLDSYHSAFGVLKYNEPIQFVLWGSEAYPGLTTAWWVPELFGLAGFLIGWLYILLDAVLLKESSSDEGDVVEQEQQRLPSPPKIFAGISFFTFQYWLSGILVQNSLLDRTGILNLMSVFAAIGFLVLDGSMSGLIVSLATCLGGPLIEAGLITATNNGILNGGYHYTDLGETGFFPLWIIPVYFLGGPANGNLARGFWNALSDNKEEDDEEEESKAGTSVSDKKSCSACQGTRRVACPNCDGVGTYVATGGRTVKCTSCSSRGYVMCRSCFDLYDEDPYDIEAIRETMSRMPD</sequence>
<feature type="transmembrane region" description="Helical" evidence="1">
    <location>
        <begin position="119"/>
        <end position="137"/>
    </location>
</feature>
<reference evidence="2 3" key="1">
    <citation type="submission" date="2016-09" db="EMBL/GenBank/DDBJ databases">
        <title>Extensive genetic diversity and differential bi-allelic expression allows diatom success in the polar Southern Ocean.</title>
        <authorList>
            <consortium name="DOE Joint Genome Institute"/>
            <person name="Mock T."/>
            <person name="Otillar R.P."/>
            <person name="Strauss J."/>
            <person name="Dupont C."/>
            <person name="Frickenhaus S."/>
            <person name="Maumus F."/>
            <person name="Mcmullan M."/>
            <person name="Sanges R."/>
            <person name="Schmutz J."/>
            <person name="Toseland A."/>
            <person name="Valas R."/>
            <person name="Veluchamy A."/>
            <person name="Ward B.J."/>
            <person name="Allen A."/>
            <person name="Barry K."/>
            <person name="Falciatore A."/>
            <person name="Ferrante M."/>
            <person name="Fortunato A.E."/>
            <person name="Gloeckner G."/>
            <person name="Gruber A."/>
            <person name="Hipkin R."/>
            <person name="Janech M."/>
            <person name="Kroth P."/>
            <person name="Leese F."/>
            <person name="Lindquist E."/>
            <person name="Lyon B.R."/>
            <person name="Martin J."/>
            <person name="Mayer C."/>
            <person name="Parker M."/>
            <person name="Quesneville H."/>
            <person name="Raymond J."/>
            <person name="Uhlig C."/>
            <person name="Valentin K.U."/>
            <person name="Worden A.Z."/>
            <person name="Armbrust E.V."/>
            <person name="Bowler C."/>
            <person name="Green B."/>
            <person name="Moulton V."/>
            <person name="Van Oosterhout C."/>
            <person name="Grigoriev I."/>
        </authorList>
    </citation>
    <scope>NUCLEOTIDE SEQUENCE [LARGE SCALE GENOMIC DNA]</scope>
    <source>
        <strain evidence="2 3">CCMP1102</strain>
    </source>
</reference>
<name>A0A1E7F674_9STRA</name>
<gene>
    <name evidence="2" type="ORF">FRACYDRAFT_226830</name>
</gene>
<dbReference type="PANTHER" id="PTHR36774">
    <property type="entry name" value="INSULIN-INDUCED PROTEIN"/>
    <property type="match status" value="1"/>
</dbReference>
<evidence type="ECO:0000256" key="1">
    <source>
        <dbReference type="SAM" id="Phobius"/>
    </source>
</evidence>
<dbReference type="KEGG" id="fcy:FRACYDRAFT_226830"/>
<dbReference type="OrthoDB" id="205546at2759"/>
<evidence type="ECO:0000313" key="3">
    <source>
        <dbReference type="Proteomes" id="UP000095751"/>
    </source>
</evidence>
<dbReference type="InParanoid" id="A0A1E7F674"/>
<organism evidence="2 3">
    <name type="scientific">Fragilariopsis cylindrus CCMP1102</name>
    <dbReference type="NCBI Taxonomy" id="635003"/>
    <lineage>
        <taxon>Eukaryota</taxon>
        <taxon>Sar</taxon>
        <taxon>Stramenopiles</taxon>
        <taxon>Ochrophyta</taxon>
        <taxon>Bacillariophyta</taxon>
        <taxon>Bacillariophyceae</taxon>
        <taxon>Bacillariophycidae</taxon>
        <taxon>Bacillariales</taxon>
        <taxon>Bacillariaceae</taxon>
        <taxon>Fragilariopsis</taxon>
    </lineage>
</organism>
<dbReference type="Proteomes" id="UP000095751">
    <property type="component" value="Unassembled WGS sequence"/>
</dbReference>